<dbReference type="InterPro" id="IPR050855">
    <property type="entry name" value="NDM-1-like"/>
</dbReference>
<evidence type="ECO:0000256" key="1">
    <source>
        <dbReference type="ARBA" id="ARBA00005250"/>
    </source>
</evidence>
<reference evidence="3 4" key="1">
    <citation type="submission" date="2022-04" db="EMBL/GenBank/DDBJ databases">
        <title>Paracoccus sp. YLB-12 draft genome sequence.</title>
        <authorList>
            <person name="Yu L."/>
        </authorList>
    </citation>
    <scope>NUCLEOTIDE SEQUENCE [LARGE SCALE GENOMIC DNA]</scope>
    <source>
        <strain evidence="3 4">YLB-12</strain>
    </source>
</reference>
<dbReference type="InterPro" id="IPR036866">
    <property type="entry name" value="RibonucZ/Hydroxyglut_hydro"/>
</dbReference>
<dbReference type="SMART" id="SM00849">
    <property type="entry name" value="Lactamase_B"/>
    <property type="match status" value="1"/>
</dbReference>
<evidence type="ECO:0000259" key="2">
    <source>
        <dbReference type="SMART" id="SM00849"/>
    </source>
</evidence>
<protein>
    <submittedName>
        <fullName evidence="3">Quinoprotein relay system zinc metallohydrolase 2</fullName>
    </submittedName>
</protein>
<keyword evidence="4" id="KW-1185">Reference proteome</keyword>
<feature type="domain" description="Metallo-beta-lactamase" evidence="2">
    <location>
        <begin position="94"/>
        <end position="278"/>
    </location>
</feature>
<dbReference type="SUPFAM" id="SSF56281">
    <property type="entry name" value="Metallo-hydrolase/oxidoreductase"/>
    <property type="match status" value="1"/>
</dbReference>
<dbReference type="NCBIfam" id="TIGR04559">
    <property type="entry name" value="SoxH_rel_PQQ_2"/>
    <property type="match status" value="1"/>
</dbReference>
<dbReference type="RefSeq" id="WP_260277958.1">
    <property type="nucleotide sequence ID" value="NZ_JANAVZ010000008.1"/>
</dbReference>
<comment type="caution">
    <text evidence="3">The sequence shown here is derived from an EMBL/GenBank/DDBJ whole genome shotgun (WGS) entry which is preliminary data.</text>
</comment>
<organism evidence="3 4">
    <name type="scientific">Paracoccus maritimus</name>
    <dbReference type="NCBI Taxonomy" id="2933292"/>
    <lineage>
        <taxon>Bacteria</taxon>
        <taxon>Pseudomonadati</taxon>
        <taxon>Pseudomonadota</taxon>
        <taxon>Alphaproteobacteria</taxon>
        <taxon>Rhodobacterales</taxon>
        <taxon>Paracoccaceae</taxon>
        <taxon>Paracoccus</taxon>
    </lineage>
</organism>
<dbReference type="Gene3D" id="3.60.15.10">
    <property type="entry name" value="Ribonuclease Z/Hydroxyacylglutathione hydrolase-like"/>
    <property type="match status" value="1"/>
</dbReference>
<dbReference type="PANTHER" id="PTHR42951:SF4">
    <property type="entry name" value="ACYL-COENZYME A THIOESTERASE MBLAC2"/>
    <property type="match status" value="1"/>
</dbReference>
<proteinExistence type="inferred from homology"/>
<dbReference type="CDD" id="cd16282">
    <property type="entry name" value="metallo-hydrolase-like_MBL-fold"/>
    <property type="match status" value="1"/>
</dbReference>
<accession>A0ABT2KBY0</accession>
<name>A0ABT2KBY0_9RHOB</name>
<comment type="similarity">
    <text evidence="1">Belongs to the metallo-beta-lactamase superfamily. Class-B beta-lactamase family.</text>
</comment>
<dbReference type="InterPro" id="IPR001279">
    <property type="entry name" value="Metallo-B-lactamas"/>
</dbReference>
<evidence type="ECO:0000313" key="4">
    <source>
        <dbReference type="Proteomes" id="UP001320702"/>
    </source>
</evidence>
<gene>
    <name evidence="3" type="ORF">MU516_14310</name>
</gene>
<dbReference type="Pfam" id="PF00753">
    <property type="entry name" value="Lactamase_B"/>
    <property type="match status" value="1"/>
</dbReference>
<dbReference type="PANTHER" id="PTHR42951">
    <property type="entry name" value="METALLO-BETA-LACTAMASE DOMAIN-CONTAINING"/>
    <property type="match status" value="1"/>
</dbReference>
<dbReference type="Proteomes" id="UP001320702">
    <property type="component" value="Unassembled WGS sequence"/>
</dbReference>
<sequence length="352" mass="37838">MFHLILTACLAGPSAPCVPILLPQGDAASGPACMQGAARISKDWLDRHSELVAAGTECVPTENLPALDLQQVAPGVFAFFGRPVQLEDSTDGRIANLGVVIGQDSVAVIDTGVSRMQGQQFYTAIRRLTPKPVSHVILTHMHPDHVLGTSVFQEAGAQVLGHHALPLALQMRAGGYLENIARLLPPEEVLGTEIVLPDATVQDSLRIDLGGRSLLLRAEQTAHTDNDLTAFDDTTGTLFSGDLIFRELTPIIDGSLTGWMDWIAAPPQPEPRVIVPGHGDVAREWRQATSPQADFLKALADVTRSQIDAGAPLSEAVGIIVNNLNYMNKNWNSFPASVARDATAAYKELEWE</sequence>
<evidence type="ECO:0000313" key="3">
    <source>
        <dbReference type="EMBL" id="MCT4334036.1"/>
    </source>
</evidence>
<dbReference type="InterPro" id="IPR030829">
    <property type="entry name" value="SoxH-rel_PQQ_2"/>
</dbReference>
<dbReference type="EMBL" id="JANAVZ010000008">
    <property type="protein sequence ID" value="MCT4334036.1"/>
    <property type="molecule type" value="Genomic_DNA"/>
</dbReference>